<dbReference type="EMBL" id="MRYD01000100">
    <property type="protein sequence ID" value="OSZ58862.1"/>
    <property type="molecule type" value="Genomic_DNA"/>
</dbReference>
<name>A0ABX3YGB4_9ACTN</name>
<evidence type="ECO:0000256" key="2">
    <source>
        <dbReference type="ARBA" id="ARBA00022475"/>
    </source>
</evidence>
<dbReference type="NCBIfam" id="TIGR03924">
    <property type="entry name" value="T7SS_EccC_a"/>
    <property type="match status" value="1"/>
</dbReference>
<dbReference type="InterPro" id="IPR050206">
    <property type="entry name" value="FtsK/SpoIIIE/SftA"/>
</dbReference>
<evidence type="ECO:0000256" key="7">
    <source>
        <dbReference type="ARBA" id="ARBA00022989"/>
    </source>
</evidence>
<feature type="transmembrane region" description="Helical" evidence="10">
    <location>
        <begin position="38"/>
        <end position="56"/>
    </location>
</feature>
<evidence type="ECO:0000259" key="11">
    <source>
        <dbReference type="PROSITE" id="PS50901"/>
    </source>
</evidence>
<keyword evidence="4" id="KW-0677">Repeat</keyword>
<feature type="domain" description="FtsK" evidence="11">
    <location>
        <begin position="451"/>
        <end position="651"/>
    </location>
</feature>
<evidence type="ECO:0000313" key="13">
    <source>
        <dbReference type="Proteomes" id="UP000194266"/>
    </source>
</evidence>
<dbReference type="Gene3D" id="3.40.50.300">
    <property type="entry name" value="P-loop containing nucleotide triphosphate hydrolases"/>
    <property type="match status" value="4"/>
</dbReference>
<feature type="transmembrane region" description="Helical" evidence="10">
    <location>
        <begin position="63"/>
        <end position="84"/>
    </location>
</feature>
<gene>
    <name evidence="12" type="ORF">OQI_19355</name>
</gene>
<comment type="subcellular location">
    <subcellularLocation>
        <location evidence="1">Cell membrane</location>
        <topology evidence="1">Multi-pass membrane protein</topology>
    </subcellularLocation>
</comment>
<dbReference type="PANTHER" id="PTHR22683:SF1">
    <property type="entry name" value="TYPE VII SECRETION SYSTEM PROTEIN ESSC"/>
    <property type="match status" value="1"/>
</dbReference>
<proteinExistence type="predicted"/>
<dbReference type="SUPFAM" id="SSF52540">
    <property type="entry name" value="P-loop containing nucleoside triphosphate hydrolases"/>
    <property type="match status" value="3"/>
</dbReference>
<dbReference type="InterPro" id="IPR027417">
    <property type="entry name" value="P-loop_NTPase"/>
</dbReference>
<evidence type="ECO:0000256" key="5">
    <source>
        <dbReference type="ARBA" id="ARBA00022741"/>
    </source>
</evidence>
<reference evidence="12 13" key="1">
    <citation type="submission" date="2016-12" db="EMBL/GenBank/DDBJ databases">
        <title>Genome Mining:The Detection of Biosynthetic Gene Clusters to Aid in the Expression of Curamycin A produced by Streptomyces sp. strain CZA14.</title>
        <authorList>
            <person name="Durrell K.A."/>
            <person name="Kirby B.M."/>
            <person name="Khan W."/>
            <person name="Mthethwa T."/>
            <person name="Le Roes-Hill M."/>
        </authorList>
    </citation>
    <scope>NUCLEOTIDE SEQUENCE [LARGE SCALE GENOMIC DNA]</scope>
    <source>
        <strain evidence="12 13">CZA14</strain>
    </source>
</reference>
<evidence type="ECO:0000256" key="8">
    <source>
        <dbReference type="ARBA" id="ARBA00023136"/>
    </source>
</evidence>
<dbReference type="InterPro" id="IPR023836">
    <property type="entry name" value="EccCa-like_Actinobacteria"/>
</dbReference>
<keyword evidence="3 10" id="KW-0812">Transmembrane</keyword>
<evidence type="ECO:0000256" key="10">
    <source>
        <dbReference type="SAM" id="Phobius"/>
    </source>
</evidence>
<dbReference type="InterPro" id="IPR023837">
    <property type="entry name" value="EccCb-like_Actinobacteria"/>
</dbReference>
<keyword evidence="8 10" id="KW-0472">Membrane</keyword>
<feature type="binding site" evidence="9">
    <location>
        <begin position="1120"/>
        <end position="1127"/>
    </location>
    <ligand>
        <name>ATP</name>
        <dbReference type="ChEBI" id="CHEBI:30616"/>
    </ligand>
</feature>
<dbReference type="PROSITE" id="PS50901">
    <property type="entry name" value="FTSK"/>
    <property type="match status" value="3"/>
</dbReference>
<feature type="domain" description="FtsK" evidence="11">
    <location>
        <begin position="814"/>
        <end position="1007"/>
    </location>
</feature>
<organism evidence="12 13">
    <name type="scientific">Streptomyces pharetrae CZA14</name>
    <dbReference type="NCBI Taxonomy" id="1144883"/>
    <lineage>
        <taxon>Bacteria</taxon>
        <taxon>Bacillati</taxon>
        <taxon>Actinomycetota</taxon>
        <taxon>Actinomycetes</taxon>
        <taxon>Kitasatosporales</taxon>
        <taxon>Streptomycetaceae</taxon>
        <taxon>Streptomyces</taxon>
    </lineage>
</organism>
<evidence type="ECO:0000256" key="1">
    <source>
        <dbReference type="ARBA" id="ARBA00004651"/>
    </source>
</evidence>
<evidence type="ECO:0000256" key="9">
    <source>
        <dbReference type="PROSITE-ProRule" id="PRU00289"/>
    </source>
</evidence>
<keyword evidence="2" id="KW-1003">Cell membrane</keyword>
<evidence type="ECO:0000313" key="12">
    <source>
        <dbReference type="EMBL" id="OSZ58862.1"/>
    </source>
</evidence>
<protein>
    <submittedName>
        <fullName evidence="12">Type VII secretion protein EccC</fullName>
    </submittedName>
</protein>
<comment type="caution">
    <text evidence="12">The sequence shown here is derived from an EMBL/GenBank/DDBJ whole genome shotgun (WGS) entry which is preliminary data.</text>
</comment>
<accession>A0ABX3YGB4</accession>
<keyword evidence="6 9" id="KW-0067">ATP-binding</keyword>
<sequence>MSHIVVKRPPRALPREVPTNEVVLQPPPELPRGEREGALMQLLPMLGMGGSVVFFFNPQAQPFMKIMGMVMIASTIAMGIAMLIRHRRGTQGQIADIRRDYLRYLSQARRAAQQTAKAQRDAQYYLHPSPEQLWALVAEGSRVWERRAGDEDFGQVRVGLGPQALATPLVPPESAPVDQLEPLTAGAMQRFVATHSTLEDLPMAVSLRAFYHVSISGEPATVRGAARAVAASLASLHSPEDLVVAVATGRESAPEWEWAKWLPHVQARGEADGAGSRRLITTDPVELEDLLGTRLQGRPRFHPSAPPVPEQPHLVVVLDGVSLPPTSLLASPEGLQGVTVLEVVPGDLTTGRGDLSIVVHPRELRLESAHGMVYEGTPDVLSYEAAEALARQLAPLRVASGGDDDEPLLANLEFTDLLNLGDAANVDPRRTWRPRSQSERLRVPIGVGEDGRPVMLDLKEAAQEGMGPHGLCVGATGSGKSELLRTLVLGLAVTHSSETLNFVLADFKGGATFAGMSQMPHVAAVITNLADDLTLVDRMGDSIRGELNRRQEMLRDAGNYANIHAYEKARQAGAALQPIPSLVLVIDEFSELLTAKPDFIEMFVQIGRIGRSLGVHLLLASQRLEEGRLRGLETYLSYRIGLRTFSAAESRAAIGVPDAYELPNVPGSGFLKFGTDEMVRFKAAYVSGVYRSSSQQAAAYGGPLPVDRRPVLFTASQVPVQYVAVPQQRQEEPDQTDDALADTVLDVIVRRLEAQGPAAHQVWLPPLDSPPSLDSLLPGLAAVPGRGLTQPGYEGAGRLVIPVGIVDKPYEQRRDPLWTDFGGAAGHMQILGGPQSGKSTLLRSIIASFALTHTPQEVQFYGLDFGGGGLASVAGLPHVGGVASRLDPEKVRRTVAEVYGIMTRREEYFRTAGISSIAEFRTRRARGDISTTDQPWGDVFLVIDGWGNFRQDYDGLEPAVLDIAARGLGYGMHVILTASRSMEVRSNLKDHLMNRLELRLGDPMDSEFDRKVAANVPTGVPGRGQTPQRQHFMAAVPRIDGLSSDTDLAEATQALAAEVSRHWQQPGAPEVRLLPREFPAQQLPPGNRFPNRGIAFALDEDNLEPVFVDFEQDPFFLVFGESESGKSNLLKLLIQRLTERYDGNEAKLFVVDNRRSLLGVTPTSHLAEYIPMSNQMQHHMDALADLMQRRTPTADVTPEQLRDRSWWQGPTVYIVIDDYDLVSTSSGNPLSGLTELLPFARDVGVRFIIARSTAGAGRAGYEPFMQRMKELGAQGVVLAGDPNEGDLLGGVRPRPMPAGRGTFVSRKRGKPLVQVGLVPDAHR</sequence>
<dbReference type="SMART" id="SM00382">
    <property type="entry name" value="AAA"/>
    <property type="match status" value="3"/>
</dbReference>
<keyword evidence="7 10" id="KW-1133">Transmembrane helix</keyword>
<dbReference type="Pfam" id="PF01580">
    <property type="entry name" value="FtsK_SpoIIIE"/>
    <property type="match status" value="3"/>
</dbReference>
<dbReference type="PANTHER" id="PTHR22683">
    <property type="entry name" value="SPORULATION PROTEIN RELATED"/>
    <property type="match status" value="1"/>
</dbReference>
<keyword evidence="13" id="KW-1185">Reference proteome</keyword>
<dbReference type="RefSeq" id="WP_086170609.1">
    <property type="nucleotide sequence ID" value="NZ_MRYD01000100.1"/>
</dbReference>
<feature type="binding site" evidence="9">
    <location>
        <begin position="832"/>
        <end position="839"/>
    </location>
    <ligand>
        <name>ATP</name>
        <dbReference type="ChEBI" id="CHEBI:30616"/>
    </ligand>
</feature>
<feature type="domain" description="FtsK" evidence="11">
    <location>
        <begin position="1103"/>
        <end position="1286"/>
    </location>
</feature>
<feature type="binding site" evidence="9">
    <location>
        <begin position="474"/>
        <end position="481"/>
    </location>
    <ligand>
        <name>ATP</name>
        <dbReference type="ChEBI" id="CHEBI:30616"/>
    </ligand>
</feature>
<keyword evidence="5 9" id="KW-0547">Nucleotide-binding</keyword>
<dbReference type="InterPro" id="IPR002543">
    <property type="entry name" value="FtsK_dom"/>
</dbReference>
<evidence type="ECO:0000256" key="6">
    <source>
        <dbReference type="ARBA" id="ARBA00022840"/>
    </source>
</evidence>
<dbReference type="NCBIfam" id="TIGR03925">
    <property type="entry name" value="T7SS_EccC_b"/>
    <property type="match status" value="1"/>
</dbReference>
<evidence type="ECO:0000256" key="3">
    <source>
        <dbReference type="ARBA" id="ARBA00022692"/>
    </source>
</evidence>
<dbReference type="Proteomes" id="UP000194266">
    <property type="component" value="Unassembled WGS sequence"/>
</dbReference>
<evidence type="ECO:0000256" key="4">
    <source>
        <dbReference type="ARBA" id="ARBA00022737"/>
    </source>
</evidence>
<dbReference type="InterPro" id="IPR003593">
    <property type="entry name" value="AAA+_ATPase"/>
</dbReference>